<comment type="caution">
    <text evidence="14">The sequence shown here is derived from an EMBL/GenBank/DDBJ whole genome shotgun (WGS) entry which is preliminary data.</text>
</comment>
<dbReference type="PROSITE" id="PS50219">
    <property type="entry name" value="CNH"/>
    <property type="match status" value="1"/>
</dbReference>
<feature type="region of interest" description="Disordered" evidence="11">
    <location>
        <begin position="602"/>
        <end position="622"/>
    </location>
</feature>
<dbReference type="EC" id="2.7.11.1" evidence="2"/>
<feature type="compositionally biased region" description="Basic and acidic residues" evidence="11">
    <location>
        <begin position="440"/>
        <end position="450"/>
    </location>
</feature>
<accession>A0A8S1EKT6</accession>
<feature type="region of interest" description="Disordered" evidence="11">
    <location>
        <begin position="564"/>
        <end position="586"/>
    </location>
</feature>
<feature type="region of interest" description="Disordered" evidence="11">
    <location>
        <begin position="679"/>
        <end position="718"/>
    </location>
</feature>
<dbReference type="SUPFAM" id="SSF56112">
    <property type="entry name" value="Protein kinase-like (PK-like)"/>
    <property type="match status" value="1"/>
</dbReference>
<evidence type="ECO:0000256" key="7">
    <source>
        <dbReference type="ARBA" id="ARBA00022840"/>
    </source>
</evidence>
<evidence type="ECO:0000259" key="12">
    <source>
        <dbReference type="PROSITE" id="PS50011"/>
    </source>
</evidence>
<gene>
    <name evidence="14" type="ORF">CBOVIS_LOCUS3003</name>
</gene>
<evidence type="ECO:0000256" key="4">
    <source>
        <dbReference type="ARBA" id="ARBA00022679"/>
    </source>
</evidence>
<evidence type="ECO:0000256" key="2">
    <source>
        <dbReference type="ARBA" id="ARBA00012513"/>
    </source>
</evidence>
<dbReference type="PROSITE" id="PS00107">
    <property type="entry name" value="PROTEIN_KINASE_ATP"/>
    <property type="match status" value="1"/>
</dbReference>
<dbReference type="FunFam" id="3.30.200.20:FF:000006">
    <property type="entry name" value="TRAF2 and NCK-interacting protein kinase isoform 4"/>
    <property type="match status" value="1"/>
</dbReference>
<dbReference type="InterPro" id="IPR051700">
    <property type="entry name" value="STE20_Ser-Thr_kinase"/>
</dbReference>
<dbReference type="InterPro" id="IPR017441">
    <property type="entry name" value="Protein_kinase_ATP_BS"/>
</dbReference>
<dbReference type="GO" id="GO:0005829">
    <property type="term" value="C:cytosol"/>
    <property type="evidence" value="ECO:0007669"/>
    <property type="project" value="TreeGrafter"/>
</dbReference>
<feature type="binding site" evidence="10">
    <location>
        <position position="92"/>
    </location>
    <ligand>
        <name>ATP</name>
        <dbReference type="ChEBI" id="CHEBI:30616"/>
    </ligand>
</feature>
<dbReference type="PROSITE" id="PS50011">
    <property type="entry name" value="PROTEIN_KINASE_DOM"/>
    <property type="match status" value="1"/>
</dbReference>
<dbReference type="InterPro" id="IPR000719">
    <property type="entry name" value="Prot_kinase_dom"/>
</dbReference>
<evidence type="ECO:0000256" key="3">
    <source>
        <dbReference type="ARBA" id="ARBA00022527"/>
    </source>
</evidence>
<dbReference type="GO" id="GO:0004674">
    <property type="term" value="F:protein serine/threonine kinase activity"/>
    <property type="evidence" value="ECO:0007669"/>
    <property type="project" value="UniProtKB-KW"/>
</dbReference>
<feature type="compositionally biased region" description="Basic and acidic residues" evidence="11">
    <location>
        <begin position="495"/>
        <end position="514"/>
    </location>
</feature>
<organism evidence="14 15">
    <name type="scientific">Caenorhabditis bovis</name>
    <dbReference type="NCBI Taxonomy" id="2654633"/>
    <lineage>
        <taxon>Eukaryota</taxon>
        <taxon>Metazoa</taxon>
        <taxon>Ecdysozoa</taxon>
        <taxon>Nematoda</taxon>
        <taxon>Chromadorea</taxon>
        <taxon>Rhabditida</taxon>
        <taxon>Rhabditina</taxon>
        <taxon>Rhabditomorpha</taxon>
        <taxon>Rhabditoidea</taxon>
        <taxon>Rhabditidae</taxon>
        <taxon>Peloderinae</taxon>
        <taxon>Caenorhabditis</taxon>
    </lineage>
</organism>
<evidence type="ECO:0000259" key="13">
    <source>
        <dbReference type="PROSITE" id="PS50219"/>
    </source>
</evidence>
<comment type="similarity">
    <text evidence="1">Belongs to the protein kinase superfamily. STE Ser/Thr protein kinase family. STE20 subfamily.</text>
</comment>
<sequence>MIAMHATESKRQVLFGVTHLEPLAVLNSNWAPRSNSETKAMSSAKAALDEIDLNSLRDPAGIFELIEVVGNGTYGQVYKGRHVKTAQLAAIKIMNINEDEEEEIKLEINMLKKYSHHRNIATYYGAFIKKLPSSTGKHDQLWLVMEFCGSGSVTDLVKNSKGATLKEEWIAYICREILRGLYHLHQNKVIHRDIKGQNVLLTDSAEVKLVDFGVSAQLDKTVGRRNTFIGTPYWMAPEVIACDENPEATYDSRSDLWSLGITSLEMAEGHPPLCDMHPMRALFLIPRNPPPRLKRTKKWSKKFEGFIDTVLVKDYHQRPYTDQLLRHPFIREQPHERTVRNAIKEHIDRHRRINGKKDDTEYEYSGSDEEEPQNHRGPSVGVRDDSESCSMIPMDNTLRKGFQRLQESSRGLAEPGAQQLRRLPAQPPLMQSSSQYRYVPDARRQEEVKMRAMASPRNADGSRQSPASRQRPVSHHQRSPQQSHPAAPHLADLANYEKRRRSEREERRERERGAHHAVPVQRVSASVPAPQQSRKMSEPLLMGHHAKPEDLDALASELSKIGGMRNGRSREESMSPPPPAPPPREASISTLADTVEEMMNGEETLRGPNKPLPPTPTDIDNSILSESRRSLNGDRPVIKAKSISEVRTGIISIEDDEMASDSDNEEGNEPLMFKQINSSNSRGALPDLLPKSPQLRRPITEQQRQLSDDRGNESASLFGSFYQPNGSVVQNLESRASVQPFSSRDREKSFVGYFGGGAAGAGGGTVNRPGRPQDTNQVQVNVNPNSNGTPAESDAPEIRKYKKKFSGEILCAALWGVNLLIGTDSGLMLLDRSGQGKVYQLINRRRFDQMTVLEGQNILVTISGRKRRIRVYYLSWLRQKILRTEGAGTASTSEKRNGWVNVGDLQGAIHFKIVRYERIKFLVVGLETSIEIYAWAPKPYHKFMSFKSFGSLSHVPLIVDLTVEENARLKVLYGSHEGFHAIDLDSAAVYDIYTPTTNGQASTTPHCIVVLPNSNGMQLLLCYDNEGVYVNTYGKMTKNVVLQWGEMPSSVAYISTGQIMGWGNKAIEIRSVDTGHLDGVFMHKKAQKLKFLCERNDKVFFSSAKGGGSCQIYFMTLNKPGMSNW</sequence>
<dbReference type="InterPro" id="IPR001180">
    <property type="entry name" value="CNH_dom"/>
</dbReference>
<feature type="region of interest" description="Disordered" evidence="11">
    <location>
        <begin position="342"/>
        <end position="393"/>
    </location>
</feature>
<dbReference type="PROSITE" id="PS00108">
    <property type="entry name" value="PROTEIN_KINASE_ST"/>
    <property type="match status" value="1"/>
</dbReference>
<name>A0A8S1EKT6_9PELO</name>
<evidence type="ECO:0000256" key="8">
    <source>
        <dbReference type="ARBA" id="ARBA00047899"/>
    </source>
</evidence>
<dbReference type="SMART" id="SM00220">
    <property type="entry name" value="S_TKc"/>
    <property type="match status" value="1"/>
</dbReference>
<dbReference type="CDD" id="cd06608">
    <property type="entry name" value="STKc_myosinIII_N_like"/>
    <property type="match status" value="1"/>
</dbReference>
<feature type="compositionally biased region" description="Acidic residues" evidence="11">
    <location>
        <begin position="360"/>
        <end position="371"/>
    </location>
</feature>
<dbReference type="Proteomes" id="UP000494206">
    <property type="component" value="Unassembled WGS sequence"/>
</dbReference>
<feature type="region of interest" description="Disordered" evidence="11">
    <location>
        <begin position="761"/>
        <end position="795"/>
    </location>
</feature>
<keyword evidence="4" id="KW-0808">Transferase</keyword>
<keyword evidence="3" id="KW-0723">Serine/threonine-protein kinase</keyword>
<feature type="region of interest" description="Disordered" evidence="11">
    <location>
        <begin position="406"/>
        <end position="534"/>
    </location>
</feature>
<evidence type="ECO:0000256" key="6">
    <source>
        <dbReference type="ARBA" id="ARBA00022777"/>
    </source>
</evidence>
<feature type="compositionally biased region" description="Pro residues" evidence="11">
    <location>
        <begin position="575"/>
        <end position="584"/>
    </location>
</feature>
<dbReference type="FunFam" id="1.10.510.10:FF:000003">
    <property type="entry name" value="TRAF2 and NCK-interacting protein kinase isoform 4"/>
    <property type="match status" value="1"/>
</dbReference>
<keyword evidence="6" id="KW-0418">Kinase</keyword>
<dbReference type="InterPro" id="IPR011009">
    <property type="entry name" value="Kinase-like_dom_sf"/>
</dbReference>
<evidence type="ECO:0000256" key="10">
    <source>
        <dbReference type="PROSITE-ProRule" id="PRU10141"/>
    </source>
</evidence>
<evidence type="ECO:0000313" key="15">
    <source>
        <dbReference type="Proteomes" id="UP000494206"/>
    </source>
</evidence>
<dbReference type="AlphaFoldDB" id="A0A8S1EKT6"/>
<dbReference type="GO" id="GO:0005524">
    <property type="term" value="F:ATP binding"/>
    <property type="evidence" value="ECO:0007669"/>
    <property type="project" value="UniProtKB-UniRule"/>
</dbReference>
<evidence type="ECO:0000256" key="5">
    <source>
        <dbReference type="ARBA" id="ARBA00022741"/>
    </source>
</evidence>
<dbReference type="PANTHER" id="PTHR47096:SF1">
    <property type="entry name" value="MISSHAPEN LIKE KINASE 1"/>
    <property type="match status" value="1"/>
</dbReference>
<dbReference type="EMBL" id="CADEPM010000002">
    <property type="protein sequence ID" value="CAB3399968.1"/>
    <property type="molecule type" value="Genomic_DNA"/>
</dbReference>
<dbReference type="Gene3D" id="3.30.200.20">
    <property type="entry name" value="Phosphorylase Kinase, domain 1"/>
    <property type="match status" value="1"/>
</dbReference>
<reference evidence="14 15" key="1">
    <citation type="submission" date="2020-04" db="EMBL/GenBank/DDBJ databases">
        <authorList>
            <person name="Laetsch R D."/>
            <person name="Stevens L."/>
            <person name="Kumar S."/>
            <person name="Blaxter L. M."/>
        </authorList>
    </citation>
    <scope>NUCLEOTIDE SEQUENCE [LARGE SCALE GENOMIC DNA]</scope>
</reference>
<dbReference type="PANTHER" id="PTHR47096">
    <property type="entry name" value="MISSHAPEN LIKE KINASE 1"/>
    <property type="match status" value="1"/>
</dbReference>
<comment type="catalytic activity">
    <reaction evidence="8">
        <text>L-threonyl-[protein] + ATP = O-phospho-L-threonyl-[protein] + ADP + H(+)</text>
        <dbReference type="Rhea" id="RHEA:46608"/>
        <dbReference type="Rhea" id="RHEA-COMP:11060"/>
        <dbReference type="Rhea" id="RHEA-COMP:11605"/>
        <dbReference type="ChEBI" id="CHEBI:15378"/>
        <dbReference type="ChEBI" id="CHEBI:30013"/>
        <dbReference type="ChEBI" id="CHEBI:30616"/>
        <dbReference type="ChEBI" id="CHEBI:61977"/>
        <dbReference type="ChEBI" id="CHEBI:456216"/>
        <dbReference type="EC" id="2.7.11.1"/>
    </reaction>
</comment>
<keyword evidence="15" id="KW-1185">Reference proteome</keyword>
<evidence type="ECO:0000313" key="14">
    <source>
        <dbReference type="EMBL" id="CAB3399968.1"/>
    </source>
</evidence>
<dbReference type="Pfam" id="PF00069">
    <property type="entry name" value="Pkinase"/>
    <property type="match status" value="1"/>
</dbReference>
<feature type="domain" description="Protein kinase" evidence="12">
    <location>
        <begin position="63"/>
        <end position="330"/>
    </location>
</feature>
<dbReference type="InterPro" id="IPR008271">
    <property type="entry name" value="Ser/Thr_kinase_AS"/>
</dbReference>
<feature type="domain" description="CNH" evidence="13">
    <location>
        <begin position="806"/>
        <end position="1099"/>
    </location>
</feature>
<evidence type="ECO:0000256" key="1">
    <source>
        <dbReference type="ARBA" id="ARBA00008874"/>
    </source>
</evidence>
<evidence type="ECO:0000256" key="11">
    <source>
        <dbReference type="SAM" id="MobiDB-lite"/>
    </source>
</evidence>
<comment type="catalytic activity">
    <reaction evidence="9">
        <text>L-seryl-[protein] + ATP = O-phospho-L-seryl-[protein] + ADP + H(+)</text>
        <dbReference type="Rhea" id="RHEA:17989"/>
        <dbReference type="Rhea" id="RHEA-COMP:9863"/>
        <dbReference type="Rhea" id="RHEA-COMP:11604"/>
        <dbReference type="ChEBI" id="CHEBI:15378"/>
        <dbReference type="ChEBI" id="CHEBI:29999"/>
        <dbReference type="ChEBI" id="CHEBI:30616"/>
        <dbReference type="ChEBI" id="CHEBI:83421"/>
        <dbReference type="ChEBI" id="CHEBI:456216"/>
        <dbReference type="EC" id="2.7.11.1"/>
    </reaction>
</comment>
<keyword evidence="7 10" id="KW-0067">ATP-binding</keyword>
<dbReference type="Pfam" id="PF00780">
    <property type="entry name" value="CNH"/>
    <property type="match status" value="1"/>
</dbReference>
<keyword evidence="5 10" id="KW-0547">Nucleotide-binding</keyword>
<protein>
    <recommendedName>
        <fullName evidence="2">non-specific serine/threonine protein kinase</fullName>
        <ecNumber evidence="2">2.7.11.1</ecNumber>
    </recommendedName>
</protein>
<dbReference type="SMART" id="SM00036">
    <property type="entry name" value="CNH"/>
    <property type="match status" value="1"/>
</dbReference>
<dbReference type="Gene3D" id="1.10.510.10">
    <property type="entry name" value="Transferase(Phosphotransferase) domain 1"/>
    <property type="match status" value="1"/>
</dbReference>
<proteinExistence type="inferred from homology"/>
<evidence type="ECO:0000256" key="9">
    <source>
        <dbReference type="ARBA" id="ARBA00048679"/>
    </source>
</evidence>
<dbReference type="OrthoDB" id="8957712at2759"/>